<keyword evidence="1" id="KW-1133">Transmembrane helix</keyword>
<evidence type="ECO:0000313" key="2">
    <source>
        <dbReference type="EMBL" id="QFQ03079.1"/>
    </source>
</evidence>
<name>A0A5J6ZCD0_9CORY</name>
<evidence type="ECO:0000313" key="3">
    <source>
        <dbReference type="Proteomes" id="UP000326711"/>
    </source>
</evidence>
<feature type="transmembrane region" description="Helical" evidence="1">
    <location>
        <begin position="130"/>
        <end position="148"/>
    </location>
</feature>
<accession>A0A5J6ZCD0</accession>
<sequence length="260" mass="27830">MTQRKAAGLMFILSAIVAFVGQALALMKWEGVYELSWNLISDLGVTECMPSDDNFTSRFICSPWHGWFNFGLCASGVLLVIGGVLLILAHKGKEARAGLRAGVLAIIQGVAICVVGAVPHNVAGNLHDGAALVSVVFGLGLMLAVAVGTREPALPDGQRPMINAAVHKLTWVLLAVSTAGLVAFMMVADRPGLWERMAVDVQTVWTLLLGVGLLNSKIEARPVPQRTQEAWEKRIAIMEAAKAEEKKAAQRAEKKKGEAK</sequence>
<dbReference type="Pfam" id="PF06197">
    <property type="entry name" value="DUF998"/>
    <property type="match status" value="1"/>
</dbReference>
<feature type="transmembrane region" description="Helical" evidence="1">
    <location>
        <begin position="169"/>
        <end position="187"/>
    </location>
</feature>
<feature type="transmembrane region" description="Helical" evidence="1">
    <location>
        <begin position="67"/>
        <end position="89"/>
    </location>
</feature>
<dbReference type="RefSeq" id="WP_151903365.1">
    <property type="nucleotide sequence ID" value="NZ_CP045032.1"/>
</dbReference>
<keyword evidence="3" id="KW-1185">Reference proteome</keyword>
<protein>
    <recommendedName>
        <fullName evidence="4">DUF998 domain-containing protein</fullName>
    </recommendedName>
</protein>
<dbReference type="AlphaFoldDB" id="A0A5J6ZCD0"/>
<reference evidence="3" key="1">
    <citation type="submission" date="2019-10" db="EMBL/GenBank/DDBJ databases">
        <title>Complete genome sequence of Corynebacterium urogenitalis DSM 108747, isolated from the genital tract of a cow.</title>
        <authorList>
            <person name="Ruckert C."/>
            <person name="Ballas P."/>
            <person name="Wagener K."/>
            <person name="Drillich M."/>
            <person name="Kaempfer P."/>
            <person name="Busse H.-J."/>
            <person name="Ehling-Schulz M."/>
        </authorList>
    </citation>
    <scope>NUCLEOTIDE SEQUENCE [LARGE SCALE GENOMIC DNA]</scope>
    <source>
        <strain evidence="3">LMM 1652</strain>
    </source>
</reference>
<organism evidence="2 3">
    <name type="scientific">Corynebacterium urogenitale</name>
    <dbReference type="NCBI Taxonomy" id="2487892"/>
    <lineage>
        <taxon>Bacteria</taxon>
        <taxon>Bacillati</taxon>
        <taxon>Actinomycetota</taxon>
        <taxon>Actinomycetes</taxon>
        <taxon>Mycobacteriales</taxon>
        <taxon>Corynebacteriaceae</taxon>
        <taxon>Corynebacterium</taxon>
    </lineage>
</organism>
<evidence type="ECO:0000256" key="1">
    <source>
        <dbReference type="SAM" id="Phobius"/>
    </source>
</evidence>
<keyword evidence="1" id="KW-0472">Membrane</keyword>
<dbReference type="OrthoDB" id="2294590at2"/>
<feature type="transmembrane region" description="Helical" evidence="1">
    <location>
        <begin position="101"/>
        <end position="118"/>
    </location>
</feature>
<dbReference type="Proteomes" id="UP000326711">
    <property type="component" value="Chromosome"/>
</dbReference>
<dbReference type="KEGG" id="cuo:CUROG_08655"/>
<evidence type="ECO:0008006" key="4">
    <source>
        <dbReference type="Google" id="ProtNLM"/>
    </source>
</evidence>
<dbReference type="InterPro" id="IPR009339">
    <property type="entry name" value="DUF998"/>
</dbReference>
<dbReference type="EMBL" id="CP045032">
    <property type="protein sequence ID" value="QFQ03079.1"/>
    <property type="molecule type" value="Genomic_DNA"/>
</dbReference>
<gene>
    <name evidence="2" type="ORF">CUROG_08655</name>
</gene>
<proteinExistence type="predicted"/>
<keyword evidence="1" id="KW-0812">Transmembrane</keyword>